<protein>
    <submittedName>
        <fullName evidence="1">Uncharacterized protein</fullName>
    </submittedName>
</protein>
<reference evidence="2" key="1">
    <citation type="submission" date="2016-10" db="EMBL/GenBank/DDBJ databases">
        <authorList>
            <person name="Varghese N."/>
            <person name="Submissions S."/>
        </authorList>
    </citation>
    <scope>NUCLEOTIDE SEQUENCE [LARGE SCALE GENOMIC DNA]</scope>
    <source>
        <strain evidence="2">DSM 18579</strain>
    </source>
</reference>
<dbReference type="EMBL" id="FOHV01000013">
    <property type="protein sequence ID" value="SET25981.1"/>
    <property type="molecule type" value="Genomic_DNA"/>
</dbReference>
<dbReference type="STRING" id="1123402.SAMN02583745_01821"/>
<name>A0A1I0D2I6_9GAMM</name>
<keyword evidence="2" id="KW-1185">Reference proteome</keyword>
<organism evidence="1 2">
    <name type="scientific">Thorsellia anophelis DSM 18579</name>
    <dbReference type="NCBI Taxonomy" id="1123402"/>
    <lineage>
        <taxon>Bacteria</taxon>
        <taxon>Pseudomonadati</taxon>
        <taxon>Pseudomonadota</taxon>
        <taxon>Gammaproteobacteria</taxon>
        <taxon>Enterobacterales</taxon>
        <taxon>Thorselliaceae</taxon>
        <taxon>Thorsellia</taxon>
    </lineage>
</organism>
<evidence type="ECO:0000313" key="2">
    <source>
        <dbReference type="Proteomes" id="UP000242642"/>
    </source>
</evidence>
<proteinExistence type="predicted"/>
<dbReference type="Proteomes" id="UP000242642">
    <property type="component" value="Unassembled WGS sequence"/>
</dbReference>
<dbReference type="AlphaFoldDB" id="A0A1I0D2I6"/>
<sequence length="169" mass="19275">MALKYDFSALWYIAEQLGADRQNITIEPKITESRLVTQVENEPTEKKPFFSGIEGLVIGDGPNQIKVNAAGEFRIESEPVFIYIYDHSFNFHQVIAGEKEGNKIHVYNCQLIQRMIKRRPEQRYIAMSKRSDKYPIGAVIDGVVLEGLCSLQICGSCLKERNRDAEFNS</sequence>
<evidence type="ECO:0000313" key="1">
    <source>
        <dbReference type="EMBL" id="SET25981.1"/>
    </source>
</evidence>
<dbReference type="OrthoDB" id="9815372at2"/>
<dbReference type="RefSeq" id="WP_093319986.1">
    <property type="nucleotide sequence ID" value="NZ_FOHV01000013.1"/>
</dbReference>
<accession>A0A1I0D2I6</accession>
<gene>
    <name evidence="1" type="ORF">SAMN02583745_01821</name>
</gene>